<feature type="binding site" evidence="14">
    <location>
        <position position="455"/>
    </location>
    <ligand>
        <name>ATP</name>
        <dbReference type="ChEBI" id="CHEBI:30616"/>
    </ligand>
</feature>
<keyword evidence="6" id="KW-0747">Spliceosome</keyword>
<evidence type="ECO:0000256" key="13">
    <source>
        <dbReference type="PROSITE-ProRule" id="PRU00842"/>
    </source>
</evidence>
<dbReference type="FunFam" id="3.30.590.10:FF:000006">
    <property type="entry name" value="Arginine kinase 1"/>
    <property type="match status" value="1"/>
</dbReference>
<organism evidence="19 20">
    <name type="scientific">Trichuris muris</name>
    <name type="common">Mouse whipworm</name>
    <dbReference type="NCBI Taxonomy" id="70415"/>
    <lineage>
        <taxon>Eukaryota</taxon>
        <taxon>Metazoa</taxon>
        <taxon>Ecdysozoa</taxon>
        <taxon>Nematoda</taxon>
        <taxon>Enoplea</taxon>
        <taxon>Dorylaimia</taxon>
        <taxon>Trichinellida</taxon>
        <taxon>Trichuridae</taxon>
        <taxon>Trichuris</taxon>
    </lineage>
</organism>
<dbReference type="EC" id="2.7.3.3" evidence="3"/>
<dbReference type="PANTHER" id="PTHR11547:SF38">
    <property type="entry name" value="ARGININE KINASE 1-RELATED"/>
    <property type="match status" value="1"/>
</dbReference>
<keyword evidence="4" id="KW-0507">mRNA processing</keyword>
<evidence type="ECO:0000256" key="1">
    <source>
        <dbReference type="ARBA" id="ARBA00004123"/>
    </source>
</evidence>
<keyword evidence="12" id="KW-0539">Nucleus</keyword>
<evidence type="ECO:0000256" key="10">
    <source>
        <dbReference type="ARBA" id="ARBA00023054"/>
    </source>
</evidence>
<dbReference type="PROSITE" id="PS51510">
    <property type="entry name" value="PHOSPHAGEN_KINASE_C"/>
    <property type="match status" value="1"/>
</dbReference>
<reference evidence="20" key="1">
    <citation type="submission" date="2019-12" db="UniProtKB">
        <authorList>
            <consortium name="WormBaseParasite"/>
        </authorList>
    </citation>
    <scope>IDENTIFICATION</scope>
</reference>
<dbReference type="GO" id="GO:0005681">
    <property type="term" value="C:spliceosomal complex"/>
    <property type="evidence" value="ECO:0007669"/>
    <property type="project" value="UniProtKB-KW"/>
</dbReference>
<evidence type="ECO:0000256" key="15">
    <source>
        <dbReference type="RuleBase" id="RU000505"/>
    </source>
</evidence>
<evidence type="ECO:0000256" key="2">
    <source>
        <dbReference type="ARBA" id="ARBA00006798"/>
    </source>
</evidence>
<feature type="binding site" evidence="14">
    <location>
        <begin position="391"/>
        <end position="395"/>
    </location>
    <ligand>
        <name>ATP</name>
        <dbReference type="ChEBI" id="CHEBI:30616"/>
    </ligand>
</feature>
<dbReference type="SUPFAM" id="SSF48034">
    <property type="entry name" value="Guanido kinase N-terminal domain"/>
    <property type="match status" value="1"/>
</dbReference>
<feature type="compositionally biased region" description="Polar residues" evidence="16">
    <location>
        <begin position="141"/>
        <end position="155"/>
    </location>
</feature>
<feature type="domain" description="Phosphagen kinase N-terminal" evidence="17">
    <location>
        <begin position="277"/>
        <end position="359"/>
    </location>
</feature>
<dbReference type="GO" id="GO:0006397">
    <property type="term" value="P:mRNA processing"/>
    <property type="evidence" value="ECO:0007669"/>
    <property type="project" value="UniProtKB-KW"/>
</dbReference>
<feature type="binding site" evidence="14">
    <location>
        <begin position="550"/>
        <end position="554"/>
    </location>
    <ligand>
        <name>ATP</name>
        <dbReference type="ChEBI" id="CHEBI:30616"/>
    </ligand>
</feature>
<feature type="compositionally biased region" description="Basic and acidic residues" evidence="16">
    <location>
        <begin position="171"/>
        <end position="187"/>
    </location>
</feature>
<dbReference type="Proteomes" id="UP000046395">
    <property type="component" value="Unassembled WGS sequence"/>
</dbReference>
<evidence type="ECO:0000259" key="17">
    <source>
        <dbReference type="PROSITE" id="PS51509"/>
    </source>
</evidence>
<dbReference type="InterPro" id="IPR036802">
    <property type="entry name" value="ATP-guanido_PTrfase_N_sf"/>
</dbReference>
<comment type="subcellular location">
    <subcellularLocation>
        <location evidence="1">Nucleus</location>
    </subcellularLocation>
</comment>
<feature type="binding site" evidence="14">
    <location>
        <position position="499"/>
    </location>
    <ligand>
        <name>ATP</name>
        <dbReference type="ChEBI" id="CHEBI:30616"/>
    </ligand>
</feature>
<dbReference type="GO" id="GO:0008380">
    <property type="term" value="P:RNA splicing"/>
    <property type="evidence" value="ECO:0007669"/>
    <property type="project" value="UniProtKB-KW"/>
</dbReference>
<dbReference type="SUPFAM" id="SSF55931">
    <property type="entry name" value="Glutamine synthetase/guanido kinase"/>
    <property type="match status" value="1"/>
</dbReference>
<dbReference type="Pfam" id="PF02807">
    <property type="entry name" value="ATP-gua_PtransN"/>
    <property type="match status" value="1"/>
</dbReference>
<evidence type="ECO:0000256" key="6">
    <source>
        <dbReference type="ARBA" id="ARBA00022728"/>
    </source>
</evidence>
<dbReference type="WBParaSite" id="TMUE_1000002923.1">
    <property type="protein sequence ID" value="TMUE_1000002923.1"/>
    <property type="gene ID" value="WBGene00298544"/>
</dbReference>
<dbReference type="GO" id="GO:0004111">
    <property type="term" value="F:creatine kinase activity"/>
    <property type="evidence" value="ECO:0007669"/>
    <property type="project" value="InterPro"/>
</dbReference>
<keyword evidence="9 14" id="KW-0067">ATP-binding</keyword>
<evidence type="ECO:0000259" key="18">
    <source>
        <dbReference type="PROSITE" id="PS51510"/>
    </source>
</evidence>
<evidence type="ECO:0000256" key="5">
    <source>
        <dbReference type="ARBA" id="ARBA00022679"/>
    </source>
</evidence>
<proteinExistence type="inferred from homology"/>
<dbReference type="CDD" id="cd07932">
    <property type="entry name" value="arginine_kinase_like"/>
    <property type="match status" value="1"/>
</dbReference>
<feature type="compositionally biased region" description="Basic and acidic residues" evidence="16">
    <location>
        <begin position="200"/>
        <end position="222"/>
    </location>
</feature>
<sequence>MDWMYAGPSSEIDRENYLTGRKVDKNFEQYNEDFKEAPSKIESLSLPVSSRCAGAVASKRTLLDLDTVRKEDPLVSIKVQEEQVRRDILENPMKMKCLRKIVMKAMRRKMKKMYKGRLTPEERMECARFFHLIDQIATGQTTGMENSSNSTQSFANEGIGSKHERRKNVRRHEEDGQNVSKPDEMARYSKRASVRSSHTGFDHSRLPKDYQKDSRHSTDSSKKRSLTSVEKERLLNEMVQNASWRKEQRDRKLTKLAAHEKDELSNEMGATSDVQRTCEICFEQLQRAEECQSLLKKCLTKAALDEMKSRKTSMNATLLDVIQSGVKNLDSGVGVYAPDAESYVVFKELFDPILEKYHQFGPNSCQPATDLGSNKLDQLCTLDPERKYIQSTRIRCARTLSGYPFNPLLTEANYLEIENKVKNALSALTEEDLRGTYYPLKGMTAEVQQTLINDHFLFKEGDRFLQAANACRFWPLGRGIFHNKDKTFLIWVNEEDHLRIISMEAGGNVRSVLDRLIRGLNALGHMLTFARDERLGWLSFCPTNLGTTVRASVHIRLPMMSARTDFKEICGKMNLQVRGIHGEHSESEGGIYDISNRRRMGLTEFDAVKEMYDGINELIKMEKDMENGS</sequence>
<keyword evidence="5 14" id="KW-0808">Transferase</keyword>
<keyword evidence="8 14" id="KW-0418">Kinase</keyword>
<keyword evidence="7 14" id="KW-0547">Nucleotide-binding</keyword>
<dbReference type="InterPro" id="IPR000749">
    <property type="entry name" value="ATP-guanido_PTrfase"/>
</dbReference>
<dbReference type="GO" id="GO:0005615">
    <property type="term" value="C:extracellular space"/>
    <property type="evidence" value="ECO:0007669"/>
    <property type="project" value="TreeGrafter"/>
</dbReference>
<dbReference type="InterPro" id="IPR014746">
    <property type="entry name" value="Gln_synth/guanido_kin_cat_dom"/>
</dbReference>
<evidence type="ECO:0000256" key="14">
    <source>
        <dbReference type="PROSITE-ProRule" id="PRU00843"/>
    </source>
</evidence>
<dbReference type="STRING" id="70415.A0A5S6Q6W5"/>
<dbReference type="AlphaFoldDB" id="A0A5S6Q6W5"/>
<keyword evidence="19" id="KW-1185">Reference proteome</keyword>
<evidence type="ECO:0000256" key="8">
    <source>
        <dbReference type="ARBA" id="ARBA00022777"/>
    </source>
</evidence>
<evidence type="ECO:0000256" key="3">
    <source>
        <dbReference type="ARBA" id="ARBA00012230"/>
    </source>
</evidence>
<evidence type="ECO:0000256" key="12">
    <source>
        <dbReference type="ARBA" id="ARBA00023242"/>
    </source>
</evidence>
<keyword evidence="11" id="KW-0508">mRNA splicing</keyword>
<evidence type="ECO:0000256" key="7">
    <source>
        <dbReference type="ARBA" id="ARBA00022741"/>
    </source>
</evidence>
<comment type="similarity">
    <text evidence="2 13 15">Belongs to the ATP:guanido phosphotransferase family.</text>
</comment>
<evidence type="ECO:0000256" key="11">
    <source>
        <dbReference type="ARBA" id="ARBA00023187"/>
    </source>
</evidence>
<dbReference type="InterPro" id="IPR022414">
    <property type="entry name" value="ATP-guanido_PTrfase_cat"/>
</dbReference>
<evidence type="ECO:0000256" key="4">
    <source>
        <dbReference type="ARBA" id="ARBA00022664"/>
    </source>
</evidence>
<feature type="binding site" evidence="14">
    <location>
        <begin position="578"/>
        <end position="583"/>
    </location>
    <ligand>
        <name>ATP</name>
        <dbReference type="ChEBI" id="CHEBI:30616"/>
    </ligand>
</feature>
<dbReference type="GO" id="GO:0005524">
    <property type="term" value="F:ATP binding"/>
    <property type="evidence" value="ECO:0007669"/>
    <property type="project" value="UniProtKB-UniRule"/>
</dbReference>
<dbReference type="InterPro" id="IPR022415">
    <property type="entry name" value="ATP-guanido_PTrfase_AS"/>
</dbReference>
<dbReference type="InterPro" id="IPR022413">
    <property type="entry name" value="ATP-guanido_PTrfase_N"/>
</dbReference>
<evidence type="ECO:0000256" key="9">
    <source>
        <dbReference type="ARBA" id="ARBA00022840"/>
    </source>
</evidence>
<dbReference type="FunFam" id="1.10.135.10:FF:000003">
    <property type="entry name" value="Three-domain arginine kinase"/>
    <property type="match status" value="1"/>
</dbReference>
<keyword evidence="10" id="KW-0175">Coiled coil</keyword>
<dbReference type="PROSITE" id="PS00112">
    <property type="entry name" value="PHOSPHAGEN_KINASE"/>
    <property type="match status" value="1"/>
</dbReference>
<dbReference type="InterPro" id="IPR022209">
    <property type="entry name" value="CWC25"/>
</dbReference>
<feature type="region of interest" description="Disordered" evidence="16">
    <location>
        <begin position="141"/>
        <end position="234"/>
    </location>
</feature>
<feature type="domain" description="Phosphagen kinase C-terminal" evidence="18">
    <location>
        <begin position="388"/>
        <end position="625"/>
    </location>
</feature>
<dbReference type="Gene3D" id="1.10.135.10">
    <property type="entry name" value="ATP:guanido phosphotransferase, N-terminal domain"/>
    <property type="match status" value="1"/>
</dbReference>
<dbReference type="GO" id="GO:0046314">
    <property type="term" value="P:phosphocreatine biosynthetic process"/>
    <property type="evidence" value="ECO:0007669"/>
    <property type="project" value="InterPro"/>
</dbReference>
<accession>A0A5S6Q6W5</accession>
<dbReference type="Gene3D" id="3.30.590.10">
    <property type="entry name" value="Glutamine synthetase/guanido kinase, catalytic domain"/>
    <property type="match status" value="1"/>
</dbReference>
<evidence type="ECO:0000313" key="19">
    <source>
        <dbReference type="Proteomes" id="UP000046395"/>
    </source>
</evidence>
<dbReference type="PANTHER" id="PTHR11547">
    <property type="entry name" value="ARGININE OR CREATINE KINASE"/>
    <property type="match status" value="1"/>
</dbReference>
<protein>
    <recommendedName>
        <fullName evidence="3">arginine kinase</fullName>
        <ecNumber evidence="3">2.7.3.3</ecNumber>
    </recommendedName>
</protein>
<dbReference type="PROSITE" id="PS51509">
    <property type="entry name" value="PHOSPHAGEN_KINASE_N"/>
    <property type="match status" value="1"/>
</dbReference>
<name>A0A5S6Q6W5_TRIMR</name>
<dbReference type="Pfam" id="PF12542">
    <property type="entry name" value="CWC25"/>
    <property type="match status" value="1"/>
</dbReference>
<evidence type="ECO:0000256" key="16">
    <source>
        <dbReference type="SAM" id="MobiDB-lite"/>
    </source>
</evidence>
<dbReference type="GO" id="GO:0004054">
    <property type="term" value="F:arginine kinase activity"/>
    <property type="evidence" value="ECO:0007669"/>
    <property type="project" value="UniProtKB-EC"/>
</dbReference>
<evidence type="ECO:0000313" key="20">
    <source>
        <dbReference type="WBParaSite" id="TMUE_1000002923.1"/>
    </source>
</evidence>
<dbReference type="Pfam" id="PF00217">
    <property type="entry name" value="ATP-gua_Ptrans"/>
    <property type="match status" value="1"/>
</dbReference>